<evidence type="ECO:0000259" key="1">
    <source>
        <dbReference type="PROSITE" id="PS51186"/>
    </source>
</evidence>
<gene>
    <name evidence="2" type="ORF">GCM10023231_22980</name>
</gene>
<dbReference type="PROSITE" id="PS51186">
    <property type="entry name" value="GNAT"/>
    <property type="match status" value="1"/>
</dbReference>
<dbReference type="PANTHER" id="PTHR43792:SF1">
    <property type="entry name" value="N-ACETYLTRANSFERASE DOMAIN-CONTAINING PROTEIN"/>
    <property type="match status" value="1"/>
</dbReference>
<dbReference type="Gene3D" id="3.40.630.30">
    <property type="match status" value="1"/>
</dbReference>
<sequence length="181" mass="20840">MDNLKADPILLRKLTIDDAVIFDNTYARPELFWKININDEIGNESAEDFTKRMLWLCKYVYTIRLKSNPSQVIGSCVLYNWNKKKKEIFFGGSLLPEYWGKGIMPNAFNQMIEMAKYCLGASFIKICIHEDNQPATRMVKKLGFFNASKENELITYTRPIDLPPSTAKLIQKNNGGFQQAI</sequence>
<dbReference type="InterPro" id="IPR016181">
    <property type="entry name" value="Acyl_CoA_acyltransferase"/>
</dbReference>
<name>A0ABP9BGI6_9SPHI</name>
<accession>A0ABP9BGI6</accession>
<feature type="domain" description="N-acetyltransferase" evidence="1">
    <location>
        <begin position="9"/>
        <end position="163"/>
    </location>
</feature>
<dbReference type="RefSeq" id="WP_345231929.1">
    <property type="nucleotide sequence ID" value="NZ_BAABIQ010000035.1"/>
</dbReference>
<dbReference type="InterPro" id="IPR051531">
    <property type="entry name" value="N-acetyltransferase"/>
</dbReference>
<organism evidence="2 3">
    <name type="scientific">Olivibacter ginsenosidimutans</name>
    <dbReference type="NCBI Taxonomy" id="1176537"/>
    <lineage>
        <taxon>Bacteria</taxon>
        <taxon>Pseudomonadati</taxon>
        <taxon>Bacteroidota</taxon>
        <taxon>Sphingobacteriia</taxon>
        <taxon>Sphingobacteriales</taxon>
        <taxon>Sphingobacteriaceae</taxon>
        <taxon>Olivibacter</taxon>
    </lineage>
</organism>
<reference evidence="3" key="1">
    <citation type="journal article" date="2019" name="Int. J. Syst. Evol. Microbiol.">
        <title>The Global Catalogue of Microorganisms (GCM) 10K type strain sequencing project: providing services to taxonomists for standard genome sequencing and annotation.</title>
        <authorList>
            <consortium name="The Broad Institute Genomics Platform"/>
            <consortium name="The Broad Institute Genome Sequencing Center for Infectious Disease"/>
            <person name="Wu L."/>
            <person name="Ma J."/>
        </authorList>
    </citation>
    <scope>NUCLEOTIDE SEQUENCE [LARGE SCALE GENOMIC DNA]</scope>
    <source>
        <strain evidence="3">JCM 18200</strain>
    </source>
</reference>
<dbReference type="PANTHER" id="PTHR43792">
    <property type="entry name" value="GNAT FAMILY, PUTATIVE (AFU_ORTHOLOGUE AFUA_3G00765)-RELATED-RELATED"/>
    <property type="match status" value="1"/>
</dbReference>
<comment type="caution">
    <text evidence="2">The sequence shown here is derived from an EMBL/GenBank/DDBJ whole genome shotgun (WGS) entry which is preliminary data.</text>
</comment>
<dbReference type="SUPFAM" id="SSF55729">
    <property type="entry name" value="Acyl-CoA N-acyltransferases (Nat)"/>
    <property type="match status" value="1"/>
</dbReference>
<dbReference type="EMBL" id="BAABIQ010000035">
    <property type="protein sequence ID" value="GAA4794040.1"/>
    <property type="molecule type" value="Genomic_DNA"/>
</dbReference>
<evidence type="ECO:0000313" key="2">
    <source>
        <dbReference type="EMBL" id="GAA4794040.1"/>
    </source>
</evidence>
<dbReference type="InterPro" id="IPR000182">
    <property type="entry name" value="GNAT_dom"/>
</dbReference>
<proteinExistence type="predicted"/>
<dbReference type="Pfam" id="PF13302">
    <property type="entry name" value="Acetyltransf_3"/>
    <property type="match status" value="1"/>
</dbReference>
<evidence type="ECO:0000313" key="3">
    <source>
        <dbReference type="Proteomes" id="UP001501411"/>
    </source>
</evidence>
<dbReference type="Proteomes" id="UP001501411">
    <property type="component" value="Unassembled WGS sequence"/>
</dbReference>
<protein>
    <recommendedName>
        <fullName evidence="1">N-acetyltransferase domain-containing protein</fullName>
    </recommendedName>
</protein>
<keyword evidence="3" id="KW-1185">Reference proteome</keyword>